<dbReference type="GO" id="GO:0006412">
    <property type="term" value="P:translation"/>
    <property type="evidence" value="ECO:0007669"/>
    <property type="project" value="InterPro"/>
</dbReference>
<dbReference type="Gene3D" id="3.40.50.10490">
    <property type="entry name" value="Glucose-6-phosphate isomerase like protein, domain 1"/>
    <property type="match status" value="1"/>
</dbReference>
<comment type="caution">
    <text evidence="3">The sequence shown here is derived from an EMBL/GenBank/DDBJ whole genome shotgun (WGS) entry which is preliminary data.</text>
</comment>
<feature type="region of interest" description="Disordered" evidence="2">
    <location>
        <begin position="369"/>
        <end position="438"/>
    </location>
</feature>
<feature type="compositionally biased region" description="Basic and acidic residues" evidence="2">
    <location>
        <begin position="412"/>
        <end position="424"/>
    </location>
</feature>
<organism evidence="3 4">
    <name type="scientific">Didymella rabiei</name>
    <name type="common">Chickpea ascochyta blight fungus</name>
    <name type="synonym">Mycosphaerella rabiei</name>
    <dbReference type="NCBI Taxonomy" id="5454"/>
    <lineage>
        <taxon>Eukaryota</taxon>
        <taxon>Fungi</taxon>
        <taxon>Dikarya</taxon>
        <taxon>Ascomycota</taxon>
        <taxon>Pezizomycotina</taxon>
        <taxon>Dothideomycetes</taxon>
        <taxon>Pleosporomycetidae</taxon>
        <taxon>Pleosporales</taxon>
        <taxon>Pleosporineae</taxon>
        <taxon>Didymellaceae</taxon>
        <taxon>Ascochyta</taxon>
    </lineage>
</organism>
<dbReference type="InterPro" id="IPR001865">
    <property type="entry name" value="Ribosomal_uS2"/>
</dbReference>
<dbReference type="InterPro" id="IPR023591">
    <property type="entry name" value="Ribosomal_uS2_flav_dom_sf"/>
</dbReference>
<evidence type="ECO:0000256" key="2">
    <source>
        <dbReference type="SAM" id="MobiDB-lite"/>
    </source>
</evidence>
<dbReference type="GO" id="GO:0005763">
    <property type="term" value="C:mitochondrial small ribosomal subunit"/>
    <property type="evidence" value="ECO:0007669"/>
    <property type="project" value="TreeGrafter"/>
</dbReference>
<dbReference type="GO" id="GO:0003735">
    <property type="term" value="F:structural constituent of ribosome"/>
    <property type="evidence" value="ECO:0007669"/>
    <property type="project" value="InterPro"/>
</dbReference>
<dbReference type="EMBL" id="JYNV01000145">
    <property type="protein sequence ID" value="KZM25026.1"/>
    <property type="molecule type" value="Genomic_DNA"/>
</dbReference>
<dbReference type="NCBIfam" id="TIGR01011">
    <property type="entry name" value="rpsB_bact"/>
    <property type="match status" value="1"/>
</dbReference>
<dbReference type="PANTHER" id="PTHR12534:SF0">
    <property type="entry name" value="SMALL RIBOSOMAL SUBUNIT PROTEIN US2M"/>
    <property type="match status" value="1"/>
</dbReference>
<protein>
    <submittedName>
        <fullName evidence="3">Structural constituent of ribosome</fullName>
    </submittedName>
</protein>
<evidence type="ECO:0000313" key="3">
    <source>
        <dbReference type="EMBL" id="KZM25026.1"/>
    </source>
</evidence>
<feature type="compositionally biased region" description="Low complexity" evidence="2">
    <location>
        <begin position="37"/>
        <end position="62"/>
    </location>
</feature>
<proteinExistence type="inferred from homology"/>
<dbReference type="CDD" id="cd01425">
    <property type="entry name" value="RPS2"/>
    <property type="match status" value="1"/>
</dbReference>
<evidence type="ECO:0000256" key="1">
    <source>
        <dbReference type="ARBA" id="ARBA00006242"/>
    </source>
</evidence>
<gene>
    <name evidence="3" type="ORF">ST47_g3884</name>
</gene>
<dbReference type="PRINTS" id="PR00395">
    <property type="entry name" value="RIBOSOMALS2"/>
</dbReference>
<dbReference type="Pfam" id="PF00318">
    <property type="entry name" value="Ribosomal_S2"/>
    <property type="match status" value="1"/>
</dbReference>
<keyword evidence="4" id="KW-1185">Reference proteome</keyword>
<dbReference type="InterPro" id="IPR005706">
    <property type="entry name" value="Ribosomal_uS2_bac/mit/plastid"/>
</dbReference>
<feature type="compositionally biased region" description="Basic and acidic residues" evidence="2">
    <location>
        <begin position="375"/>
        <end position="394"/>
    </location>
</feature>
<reference evidence="3 4" key="1">
    <citation type="journal article" date="2016" name="Sci. Rep.">
        <title>Draft genome sequencing and secretome analysis of fungal phytopathogen Ascochyta rabiei provides insight into the necrotrophic effector repertoire.</title>
        <authorList>
            <person name="Verma S."/>
            <person name="Gazara R.K."/>
            <person name="Nizam S."/>
            <person name="Parween S."/>
            <person name="Chattopadhyay D."/>
            <person name="Verma P.K."/>
        </authorList>
    </citation>
    <scope>NUCLEOTIDE SEQUENCE [LARGE SCALE GENOMIC DNA]</scope>
    <source>
        <strain evidence="3 4">ArDII</strain>
    </source>
</reference>
<dbReference type="PANTHER" id="PTHR12534">
    <property type="entry name" value="30S RIBOSOMAL PROTEIN S2 PROKARYOTIC AND ORGANELLAR"/>
    <property type="match status" value="1"/>
</dbReference>
<dbReference type="SUPFAM" id="SSF52313">
    <property type="entry name" value="Ribosomal protein S2"/>
    <property type="match status" value="1"/>
</dbReference>
<dbReference type="Proteomes" id="UP000076837">
    <property type="component" value="Unassembled WGS sequence"/>
</dbReference>
<dbReference type="HAMAP" id="MF_00291_B">
    <property type="entry name" value="Ribosomal_uS2_B"/>
    <property type="match status" value="1"/>
</dbReference>
<dbReference type="OrthoDB" id="2320368at2759"/>
<comment type="similarity">
    <text evidence="1">Belongs to the universal ribosomal protein uS2 family.</text>
</comment>
<sequence length="438" mass="47541">MATSSTRTVATAVRHLIAPRAPALARRPLQRRCLSTPTAPWEAAPTEAAPTDTAPTATAPTPTLTPTPTPTPVDPPSPYEQLLRAQYQSGVGLVDPQRPEPSSAPPALANVAEQYHAYRQQTRQLGPLGADISPHYQPHSLLTNPPAPADVTLELLLASEAHQGHATSLWNPANARYIHGIRHGIHVISLDATAAHLRRAAKVVHEVAYRAGMVLFVGTRHGQDRAVSRAAELAKGYHLFERWIPGSITNGKQILGRCRTKVVNQLDAHAPGYEEQLYDRPVLRPDLVVCLNPLENYVLLHECALNNIPTIGVIDTNADPTWVTYPIPANDDSLRCIQVIAGVLGRAGEAGQKRRLAAAARGHVTYRPVEGLIAPDKDEREAQAARGEEGRRPDAASSPETVSESEVDADADLARRLDEVDSREHHRQKAGRSINFSE</sequence>
<dbReference type="AlphaFoldDB" id="A0A163GUU2"/>
<name>A0A163GUU2_DIDRA</name>
<dbReference type="STRING" id="5454.A0A163GUU2"/>
<accession>A0A163GUU2</accession>
<feature type="region of interest" description="Disordered" evidence="2">
    <location>
        <begin position="37"/>
        <end position="75"/>
    </location>
</feature>
<feature type="compositionally biased region" description="Pro residues" evidence="2">
    <location>
        <begin position="63"/>
        <end position="75"/>
    </location>
</feature>
<evidence type="ECO:0000313" key="4">
    <source>
        <dbReference type="Proteomes" id="UP000076837"/>
    </source>
</evidence>